<comment type="caution">
    <text evidence="2">The sequence shown here is derived from an EMBL/GenBank/DDBJ whole genome shotgun (WGS) entry which is preliminary data.</text>
</comment>
<feature type="compositionally biased region" description="Basic and acidic residues" evidence="1">
    <location>
        <begin position="97"/>
        <end position="141"/>
    </location>
</feature>
<reference evidence="2" key="1">
    <citation type="journal article" date="2022" name="bioRxiv">
        <title>Sequencing and chromosome-scale assembly of the giantPleurodeles waltlgenome.</title>
        <authorList>
            <person name="Brown T."/>
            <person name="Elewa A."/>
            <person name="Iarovenko S."/>
            <person name="Subramanian E."/>
            <person name="Araus A.J."/>
            <person name="Petzold A."/>
            <person name="Susuki M."/>
            <person name="Suzuki K.-i.T."/>
            <person name="Hayashi T."/>
            <person name="Toyoda A."/>
            <person name="Oliveira C."/>
            <person name="Osipova E."/>
            <person name="Leigh N.D."/>
            <person name="Simon A."/>
            <person name="Yun M.H."/>
        </authorList>
    </citation>
    <scope>NUCLEOTIDE SEQUENCE</scope>
    <source>
        <strain evidence="2">20211129_DDA</strain>
        <tissue evidence="2">Liver</tissue>
    </source>
</reference>
<gene>
    <name evidence="2" type="ORF">NDU88_001866</name>
</gene>
<evidence type="ECO:0000313" key="2">
    <source>
        <dbReference type="EMBL" id="KAJ1176594.1"/>
    </source>
</evidence>
<dbReference type="Proteomes" id="UP001066276">
    <property type="component" value="Chromosome 3_2"/>
</dbReference>
<evidence type="ECO:0000313" key="3">
    <source>
        <dbReference type="Proteomes" id="UP001066276"/>
    </source>
</evidence>
<evidence type="ECO:0000256" key="1">
    <source>
        <dbReference type="SAM" id="MobiDB-lite"/>
    </source>
</evidence>
<protein>
    <submittedName>
        <fullName evidence="2">Uncharacterized protein</fullName>
    </submittedName>
</protein>
<name>A0AAV7TK55_PLEWA</name>
<dbReference type="AlphaFoldDB" id="A0AAV7TK55"/>
<keyword evidence="3" id="KW-1185">Reference proteome</keyword>
<organism evidence="2 3">
    <name type="scientific">Pleurodeles waltl</name>
    <name type="common">Iberian ribbed newt</name>
    <dbReference type="NCBI Taxonomy" id="8319"/>
    <lineage>
        <taxon>Eukaryota</taxon>
        <taxon>Metazoa</taxon>
        <taxon>Chordata</taxon>
        <taxon>Craniata</taxon>
        <taxon>Vertebrata</taxon>
        <taxon>Euteleostomi</taxon>
        <taxon>Amphibia</taxon>
        <taxon>Batrachia</taxon>
        <taxon>Caudata</taxon>
        <taxon>Salamandroidea</taxon>
        <taxon>Salamandridae</taxon>
        <taxon>Pleurodelinae</taxon>
        <taxon>Pleurodeles</taxon>
    </lineage>
</organism>
<accession>A0AAV7TK55</accession>
<sequence length="150" mass="16523">MHVSVCVCSCVRKHSFTVCRNPFCLDQVVTDHYAVEKNLTICSRLWDIPATNCAKSGTASRFSFENAVPPGRHDNEYPDTSTGNPDIRVPEGIEGEDGLRAGDAERSEDADGGAERRSERPEDPGKRRQNEETQKTNDQGRLEIQGGSEG</sequence>
<feature type="region of interest" description="Disordered" evidence="1">
    <location>
        <begin position="59"/>
        <end position="150"/>
    </location>
</feature>
<dbReference type="EMBL" id="JANPWB010000006">
    <property type="protein sequence ID" value="KAJ1176594.1"/>
    <property type="molecule type" value="Genomic_DNA"/>
</dbReference>
<proteinExistence type="predicted"/>